<dbReference type="PANTHER" id="PTHR46648">
    <property type="entry name" value="HIT FAMILY PROTEIN 1"/>
    <property type="match status" value="1"/>
</dbReference>
<evidence type="ECO:0000313" key="3">
    <source>
        <dbReference type="EMBL" id="PIV47106.1"/>
    </source>
</evidence>
<organism evidence="3 4">
    <name type="scientific">bacterium (Candidatus Gribaldobacteria) CG02_land_8_20_14_3_00_41_15</name>
    <dbReference type="NCBI Taxonomy" id="2014270"/>
    <lineage>
        <taxon>Bacteria</taxon>
        <taxon>Candidatus Gribaldobacteria</taxon>
    </lineage>
</organism>
<dbReference type="Proteomes" id="UP000229030">
    <property type="component" value="Unassembled WGS sequence"/>
</dbReference>
<protein>
    <submittedName>
        <fullName evidence="3">HIT family protein</fullName>
    </submittedName>
</protein>
<reference evidence="4" key="1">
    <citation type="submission" date="2017-09" db="EMBL/GenBank/DDBJ databases">
        <title>Depth-based differentiation of microbial function through sediment-hosted aquifers and enrichment of novel symbionts in the deep terrestrial subsurface.</title>
        <authorList>
            <person name="Probst A.J."/>
            <person name="Ladd B."/>
            <person name="Jarett J.K."/>
            <person name="Geller-Mcgrath D.E."/>
            <person name="Sieber C.M.K."/>
            <person name="Emerson J.B."/>
            <person name="Anantharaman K."/>
            <person name="Thomas B.C."/>
            <person name="Malmstrom R."/>
            <person name="Stieglmeier M."/>
            <person name="Klingl A."/>
            <person name="Woyke T."/>
            <person name="Ryan C.M."/>
            <person name="Banfield J.F."/>
        </authorList>
    </citation>
    <scope>NUCLEOTIDE SEQUENCE [LARGE SCALE GENOMIC DNA]</scope>
</reference>
<dbReference type="InterPro" id="IPR036265">
    <property type="entry name" value="HIT-like_sf"/>
</dbReference>
<dbReference type="GO" id="GO:0009117">
    <property type="term" value="P:nucleotide metabolic process"/>
    <property type="evidence" value="ECO:0007669"/>
    <property type="project" value="TreeGrafter"/>
</dbReference>
<dbReference type="Gene3D" id="3.30.428.10">
    <property type="entry name" value="HIT-like"/>
    <property type="match status" value="1"/>
</dbReference>
<sequence>MACCDIFEVFDEKNNLIKEYEHWKLLVRNRNTTLGNCVAITKRHMENFSDITSEEMKEFAHVVKDVERALKQSFSYDKINYLMLMMKDKHAHFHVIPRYAAPRKFAGTQWTDDEWPKSSHLVKAEVPQEVLRQIKKEIIKNL</sequence>
<feature type="domain" description="HIT" evidence="2">
    <location>
        <begin position="2"/>
        <end position="105"/>
    </location>
</feature>
<dbReference type="InterPro" id="IPR011146">
    <property type="entry name" value="HIT-like"/>
</dbReference>
<dbReference type="PANTHER" id="PTHR46648:SF1">
    <property type="entry name" value="ADENOSINE 5'-MONOPHOSPHORAMIDASE HNT1"/>
    <property type="match status" value="1"/>
</dbReference>
<comment type="caution">
    <text evidence="3">The sequence shown here is derived from an EMBL/GenBank/DDBJ whole genome shotgun (WGS) entry which is preliminary data.</text>
</comment>
<dbReference type="Pfam" id="PF01230">
    <property type="entry name" value="HIT"/>
    <property type="match status" value="1"/>
</dbReference>
<evidence type="ECO:0000313" key="4">
    <source>
        <dbReference type="Proteomes" id="UP000229030"/>
    </source>
</evidence>
<dbReference type="GO" id="GO:0003824">
    <property type="term" value="F:catalytic activity"/>
    <property type="evidence" value="ECO:0007669"/>
    <property type="project" value="InterPro"/>
</dbReference>
<evidence type="ECO:0000259" key="2">
    <source>
        <dbReference type="PROSITE" id="PS51084"/>
    </source>
</evidence>
<accession>A0A2M7DE19</accession>
<proteinExistence type="predicted"/>
<gene>
    <name evidence="3" type="ORF">COS21_01725</name>
</gene>
<dbReference type="SUPFAM" id="SSF54197">
    <property type="entry name" value="HIT-like"/>
    <property type="match status" value="1"/>
</dbReference>
<dbReference type="EMBL" id="PETV01000053">
    <property type="protein sequence ID" value="PIV47106.1"/>
    <property type="molecule type" value="Genomic_DNA"/>
</dbReference>
<evidence type="ECO:0000256" key="1">
    <source>
        <dbReference type="PROSITE-ProRule" id="PRU00464"/>
    </source>
</evidence>
<dbReference type="InterPro" id="IPR001310">
    <property type="entry name" value="Histidine_triad_HIT"/>
</dbReference>
<dbReference type="AlphaFoldDB" id="A0A2M7DE19"/>
<name>A0A2M7DE19_9BACT</name>
<feature type="short sequence motif" description="Histidine triad motif" evidence="1">
    <location>
        <begin position="90"/>
        <end position="94"/>
    </location>
</feature>
<dbReference type="PROSITE" id="PS51084">
    <property type="entry name" value="HIT_2"/>
    <property type="match status" value="1"/>
</dbReference>